<evidence type="ECO:0000313" key="10">
    <source>
        <dbReference type="EMBL" id="MFC0523924.1"/>
    </source>
</evidence>
<comment type="similarity">
    <text evidence="2 8">Belongs to the prokaryotic riboflavin transporter (P-RFT) (TC 2.A.87) family.</text>
</comment>
<evidence type="ECO:0000256" key="7">
    <source>
        <dbReference type="ARBA" id="ARBA00023136"/>
    </source>
</evidence>
<dbReference type="Proteomes" id="UP001589836">
    <property type="component" value="Unassembled WGS sequence"/>
</dbReference>
<accession>A0ABV6LNK9</accession>
<dbReference type="PIRSF" id="PIRSF037778">
    <property type="entry name" value="UCP037778_transp_RibU"/>
    <property type="match status" value="1"/>
</dbReference>
<dbReference type="Gene3D" id="1.10.1760.20">
    <property type="match status" value="1"/>
</dbReference>
<evidence type="ECO:0000256" key="3">
    <source>
        <dbReference type="ARBA" id="ARBA00022448"/>
    </source>
</evidence>
<keyword evidence="6 9" id="KW-1133">Transmembrane helix</keyword>
<keyword evidence="5 9" id="KW-0812">Transmembrane</keyword>
<evidence type="ECO:0000313" key="11">
    <source>
        <dbReference type="Proteomes" id="UP001589836"/>
    </source>
</evidence>
<dbReference type="InterPro" id="IPR024529">
    <property type="entry name" value="ECF_trnsprt_substrate-spec"/>
</dbReference>
<keyword evidence="4 8" id="KW-1003">Cell membrane</keyword>
<keyword evidence="3 8" id="KW-0813">Transport</keyword>
<evidence type="ECO:0000256" key="2">
    <source>
        <dbReference type="ARBA" id="ARBA00005540"/>
    </source>
</evidence>
<dbReference type="PANTHER" id="PTHR38438">
    <property type="entry name" value="RIBOFLAVIN TRANSPORTER RIBU"/>
    <property type="match status" value="1"/>
</dbReference>
<feature type="transmembrane region" description="Helical" evidence="9">
    <location>
        <begin position="51"/>
        <end position="73"/>
    </location>
</feature>
<keyword evidence="11" id="KW-1185">Reference proteome</keyword>
<evidence type="ECO:0000256" key="8">
    <source>
        <dbReference type="PIRNR" id="PIRNR037778"/>
    </source>
</evidence>
<evidence type="ECO:0000256" key="9">
    <source>
        <dbReference type="SAM" id="Phobius"/>
    </source>
</evidence>
<comment type="function">
    <text evidence="8">Probably a riboflavin-binding protein that interacts with the energy-coupling factor (ECF) ABC-transporter complex.</text>
</comment>
<evidence type="ECO:0000256" key="4">
    <source>
        <dbReference type="ARBA" id="ARBA00022475"/>
    </source>
</evidence>
<dbReference type="InterPro" id="IPR025720">
    <property type="entry name" value="RibU"/>
</dbReference>
<feature type="transmembrane region" description="Helical" evidence="9">
    <location>
        <begin position="85"/>
        <end position="104"/>
    </location>
</feature>
<keyword evidence="7 8" id="KW-0472">Membrane</keyword>
<protein>
    <recommendedName>
        <fullName evidence="8">Riboflavin transporter</fullName>
    </recommendedName>
</protein>
<comment type="subcellular location">
    <subcellularLocation>
        <location evidence="1">Cell membrane</location>
        <topology evidence="1">Multi-pass membrane protein</topology>
    </subcellularLocation>
</comment>
<comment type="caution">
    <text evidence="10">The sequence shown here is derived from an EMBL/GenBank/DDBJ whole genome shotgun (WGS) entry which is preliminary data.</text>
</comment>
<dbReference type="RefSeq" id="WP_377347353.1">
    <property type="nucleotide sequence ID" value="NZ_JBHLTP010000008.1"/>
</dbReference>
<reference evidence="10 11" key="1">
    <citation type="submission" date="2024-09" db="EMBL/GenBank/DDBJ databases">
        <authorList>
            <person name="Sun Q."/>
            <person name="Mori K."/>
        </authorList>
    </citation>
    <scope>NUCLEOTIDE SEQUENCE [LARGE SCALE GENOMIC DNA]</scope>
    <source>
        <strain evidence="10 11">NCAIM B.02529</strain>
    </source>
</reference>
<name>A0ABV6LNK9_9BACI</name>
<feature type="transmembrane region" description="Helical" evidence="9">
    <location>
        <begin position="12"/>
        <end position="31"/>
    </location>
</feature>
<dbReference type="EMBL" id="JBHLTP010000008">
    <property type="protein sequence ID" value="MFC0523924.1"/>
    <property type="molecule type" value="Genomic_DNA"/>
</dbReference>
<feature type="transmembrane region" description="Helical" evidence="9">
    <location>
        <begin position="152"/>
        <end position="179"/>
    </location>
</feature>
<evidence type="ECO:0000256" key="6">
    <source>
        <dbReference type="ARBA" id="ARBA00022989"/>
    </source>
</evidence>
<evidence type="ECO:0000256" key="1">
    <source>
        <dbReference type="ARBA" id="ARBA00004651"/>
    </source>
</evidence>
<sequence>MMQPSKGRSSKLLKLITLSLMSTISVLLMLLDFPLPFIPAFLKVDFSDIPALFAALLFSPVAGIVVEGIKNLLHFALGSGDPIGAFANFFAGLLFILPVSVLYHRYNSVKSMVSGLVTGTVIMAIGMSFLNYFIVLPAYSWLMGFELEGSKLVYITAGIIPFNVVKGLMIGLLFVPLFMKLKPWFDQKRVNVT</sequence>
<proteinExistence type="inferred from homology"/>
<feature type="transmembrane region" description="Helical" evidence="9">
    <location>
        <begin position="116"/>
        <end position="140"/>
    </location>
</feature>
<gene>
    <name evidence="10" type="ORF">ACFFGV_10175</name>
</gene>
<dbReference type="Pfam" id="PF12822">
    <property type="entry name" value="ECF_trnsprt"/>
    <property type="match status" value="1"/>
</dbReference>
<organism evidence="10 11">
    <name type="scientific">Pontibacillus salicampi</name>
    <dbReference type="NCBI Taxonomy" id="1449801"/>
    <lineage>
        <taxon>Bacteria</taxon>
        <taxon>Bacillati</taxon>
        <taxon>Bacillota</taxon>
        <taxon>Bacilli</taxon>
        <taxon>Bacillales</taxon>
        <taxon>Bacillaceae</taxon>
        <taxon>Pontibacillus</taxon>
    </lineage>
</organism>
<dbReference type="PANTHER" id="PTHR38438:SF1">
    <property type="entry name" value="RIBOFLAVIN TRANSPORTER RIBU"/>
    <property type="match status" value="1"/>
</dbReference>
<evidence type="ECO:0000256" key="5">
    <source>
        <dbReference type="ARBA" id="ARBA00022692"/>
    </source>
</evidence>